<dbReference type="Proteomes" id="UP000001064">
    <property type="component" value="Unassembled WGS sequence"/>
</dbReference>
<sequence>MSNENSIKKPHEWVHDYPFDTLDIFYMNQYSENCNEACIQEYKTYMDEIIKKLQIISLINQSVKVKEDGTIPEFSICRVFAYYAGDEDAEDIQDLFNINILDLDIPWVKKRTDIPKNIEN</sequence>
<dbReference type="VEuPathDB" id="AmoebaDB:DICPUDRAFT_78377"/>
<name>F0ZJD2_DICPU</name>
<proteinExistence type="predicted"/>
<protein>
    <submittedName>
        <fullName evidence="1">Uncharacterized protein</fullName>
    </submittedName>
</protein>
<evidence type="ECO:0000313" key="1">
    <source>
        <dbReference type="EMBL" id="EGC35959.1"/>
    </source>
</evidence>
<evidence type="ECO:0000313" key="2">
    <source>
        <dbReference type="Proteomes" id="UP000001064"/>
    </source>
</evidence>
<gene>
    <name evidence="1" type="ORF">DICPUDRAFT_78377</name>
</gene>
<dbReference type="RefSeq" id="XP_003287532.1">
    <property type="nucleotide sequence ID" value="XM_003287484.1"/>
</dbReference>
<dbReference type="KEGG" id="dpp:DICPUDRAFT_78377"/>
<dbReference type="InParanoid" id="F0ZJD2"/>
<dbReference type="EMBL" id="GL871042">
    <property type="protein sequence ID" value="EGC35959.1"/>
    <property type="molecule type" value="Genomic_DNA"/>
</dbReference>
<organism evidence="1 2">
    <name type="scientific">Dictyostelium purpureum</name>
    <name type="common">Slime mold</name>
    <dbReference type="NCBI Taxonomy" id="5786"/>
    <lineage>
        <taxon>Eukaryota</taxon>
        <taxon>Amoebozoa</taxon>
        <taxon>Evosea</taxon>
        <taxon>Eumycetozoa</taxon>
        <taxon>Dictyostelia</taxon>
        <taxon>Dictyosteliales</taxon>
        <taxon>Dictyosteliaceae</taxon>
        <taxon>Dictyostelium</taxon>
    </lineage>
</organism>
<dbReference type="GeneID" id="10500475"/>
<dbReference type="AlphaFoldDB" id="F0ZJD2"/>
<keyword evidence="2" id="KW-1185">Reference proteome</keyword>
<reference evidence="2" key="1">
    <citation type="journal article" date="2011" name="Genome Biol.">
        <title>Comparative genomics of the social amoebae Dictyostelium discoideum and Dictyostelium purpureum.</title>
        <authorList>
            <consortium name="US DOE Joint Genome Institute (JGI-PGF)"/>
            <person name="Sucgang R."/>
            <person name="Kuo A."/>
            <person name="Tian X."/>
            <person name="Salerno W."/>
            <person name="Parikh A."/>
            <person name="Feasley C.L."/>
            <person name="Dalin E."/>
            <person name="Tu H."/>
            <person name="Huang E."/>
            <person name="Barry K."/>
            <person name="Lindquist E."/>
            <person name="Shapiro H."/>
            <person name="Bruce D."/>
            <person name="Schmutz J."/>
            <person name="Salamov A."/>
            <person name="Fey P."/>
            <person name="Gaudet P."/>
            <person name="Anjard C."/>
            <person name="Babu M.M."/>
            <person name="Basu S."/>
            <person name="Bushmanova Y."/>
            <person name="van der Wel H."/>
            <person name="Katoh-Kurasawa M."/>
            <person name="Dinh C."/>
            <person name="Coutinho P.M."/>
            <person name="Saito T."/>
            <person name="Elias M."/>
            <person name="Schaap P."/>
            <person name="Kay R.R."/>
            <person name="Henrissat B."/>
            <person name="Eichinger L."/>
            <person name="Rivero F."/>
            <person name="Putnam N.H."/>
            <person name="West C.M."/>
            <person name="Loomis W.F."/>
            <person name="Chisholm R.L."/>
            <person name="Shaulsky G."/>
            <person name="Strassmann J.E."/>
            <person name="Queller D.C."/>
            <person name="Kuspa A."/>
            <person name="Grigoriev I.V."/>
        </authorList>
    </citation>
    <scope>NUCLEOTIDE SEQUENCE [LARGE SCALE GENOMIC DNA]</scope>
    <source>
        <strain evidence="2">QSDP1</strain>
    </source>
</reference>
<accession>F0ZJD2</accession>